<evidence type="ECO:0000313" key="2">
    <source>
        <dbReference type="Proteomes" id="UP000601435"/>
    </source>
</evidence>
<gene>
    <name evidence="1" type="primary">Galnt10</name>
    <name evidence="1" type="ORF">SNEC2469_LOCUS13073</name>
</gene>
<dbReference type="AlphaFoldDB" id="A0A812S3M1"/>
<protein>
    <submittedName>
        <fullName evidence="1">Galnt10 protein</fullName>
    </submittedName>
</protein>
<organism evidence="1 2">
    <name type="scientific">Symbiodinium necroappetens</name>
    <dbReference type="NCBI Taxonomy" id="1628268"/>
    <lineage>
        <taxon>Eukaryota</taxon>
        <taxon>Sar</taxon>
        <taxon>Alveolata</taxon>
        <taxon>Dinophyceae</taxon>
        <taxon>Suessiales</taxon>
        <taxon>Symbiodiniaceae</taxon>
        <taxon>Symbiodinium</taxon>
    </lineage>
</organism>
<keyword evidence="2" id="KW-1185">Reference proteome</keyword>
<sequence length="161" mass="17171">MTIEATLKTEDEEFVRLLRRKPGRALSGKGGGRSYGGGYSGGRRGYSGYSSYTGETLAGELHMTTAGELHTTTAGELHTTTAVELLFLIAEEEHRRARAGSIRLIRDLATTTTSLPTDLTAPPTVTVDIMCIPPAAAWGFPSPDLVDSVSAMPWEATLVTT</sequence>
<feature type="non-terminal residue" evidence="1">
    <location>
        <position position="1"/>
    </location>
</feature>
<comment type="caution">
    <text evidence="1">The sequence shown here is derived from an EMBL/GenBank/DDBJ whole genome shotgun (WGS) entry which is preliminary data.</text>
</comment>
<name>A0A812S3M1_9DINO</name>
<evidence type="ECO:0000313" key="1">
    <source>
        <dbReference type="EMBL" id="CAE7465669.1"/>
    </source>
</evidence>
<proteinExistence type="predicted"/>
<accession>A0A812S3M1</accession>
<dbReference type="EMBL" id="CAJNJA010020831">
    <property type="protein sequence ID" value="CAE7465669.1"/>
    <property type="molecule type" value="Genomic_DNA"/>
</dbReference>
<reference evidence="1" key="1">
    <citation type="submission" date="2021-02" db="EMBL/GenBank/DDBJ databases">
        <authorList>
            <person name="Dougan E. K."/>
            <person name="Rhodes N."/>
            <person name="Thang M."/>
            <person name="Chan C."/>
        </authorList>
    </citation>
    <scope>NUCLEOTIDE SEQUENCE</scope>
</reference>
<dbReference type="Proteomes" id="UP000601435">
    <property type="component" value="Unassembled WGS sequence"/>
</dbReference>